<protein>
    <submittedName>
        <fullName evidence="2">Acyl dehydratase</fullName>
    </submittedName>
</protein>
<evidence type="ECO:0000313" key="3">
    <source>
        <dbReference type="Proteomes" id="UP000262878"/>
    </source>
</evidence>
<evidence type="ECO:0000313" key="2">
    <source>
        <dbReference type="EMBL" id="HAR56468.1"/>
    </source>
</evidence>
<dbReference type="GO" id="GO:0006633">
    <property type="term" value="P:fatty acid biosynthetic process"/>
    <property type="evidence" value="ECO:0007669"/>
    <property type="project" value="InterPro"/>
</dbReference>
<gene>
    <name evidence="2" type="ORF">DCR58_06750</name>
</gene>
<dbReference type="InterPro" id="IPR002539">
    <property type="entry name" value="MaoC-like_dom"/>
</dbReference>
<feature type="domain" description="MaoC-like" evidence="1">
    <location>
        <begin position="195"/>
        <end position="265"/>
    </location>
</feature>
<reference evidence="2 3" key="1">
    <citation type="journal article" date="2018" name="Nat. Biotechnol.">
        <title>A standardized bacterial taxonomy based on genome phylogeny substantially revises the tree of life.</title>
        <authorList>
            <person name="Parks D.H."/>
            <person name="Chuvochina M."/>
            <person name="Waite D.W."/>
            <person name="Rinke C."/>
            <person name="Skarshewski A."/>
            <person name="Chaumeil P.A."/>
            <person name="Hugenholtz P."/>
        </authorList>
    </citation>
    <scope>NUCLEOTIDE SEQUENCE [LARGE SCALE GENOMIC DNA]</scope>
    <source>
        <strain evidence="2">UBA9360</strain>
    </source>
</reference>
<sequence length="294" mass="33706">MDGVMHSPTTLPAMPGMLARSLLTLLRNDNSEAEADKIEHEYSLEALSSKRISAYKTMFGGFVSDIPLSLFYCLAQRTHLAQMLDKRFPWPAPGLVHLNNRLEQLGNIKTDQPFYIKASVSVPARGPQVSPRRLRPKFEVSFFQDGQEVVRCESTYQVMKAQGKEAPRAKKPETKIEKPDWTYLHHWQLGSGLGRRYARVSGDFNPIHLHPFTSRWFGFNKPIIHGMYMMARAQADLERIEGKSANYIDVTFKRPVILPARIRLWRNTESSEGYEVRNNDNTQVQLEGKIRFPS</sequence>
<organism evidence="2 3">
    <name type="scientific">Idiomarina baltica</name>
    <dbReference type="NCBI Taxonomy" id="190892"/>
    <lineage>
        <taxon>Bacteria</taxon>
        <taxon>Pseudomonadati</taxon>
        <taxon>Pseudomonadota</taxon>
        <taxon>Gammaproteobacteria</taxon>
        <taxon>Alteromonadales</taxon>
        <taxon>Idiomarinaceae</taxon>
        <taxon>Idiomarina</taxon>
    </lineage>
</organism>
<dbReference type="EMBL" id="DMUP01000156">
    <property type="protein sequence ID" value="HAR56468.1"/>
    <property type="molecule type" value="Genomic_DNA"/>
</dbReference>
<name>A0A348WPK6_9GAMM</name>
<dbReference type="GO" id="GO:0005835">
    <property type="term" value="C:fatty acid synthase complex"/>
    <property type="evidence" value="ECO:0007669"/>
    <property type="project" value="InterPro"/>
</dbReference>
<accession>A0A348WPK6</accession>
<dbReference type="PANTHER" id="PTHR43841">
    <property type="entry name" value="3-HYDROXYACYL-THIOESTER DEHYDRATASE HTDX-RELATED"/>
    <property type="match status" value="1"/>
</dbReference>
<dbReference type="PRINTS" id="PR01483">
    <property type="entry name" value="FASYNTHASE"/>
</dbReference>
<dbReference type="PANTHER" id="PTHR43841:SF3">
    <property type="entry name" value="(3R)-HYDROXYACYL-ACP DEHYDRATASE SUBUNIT HADB"/>
    <property type="match status" value="1"/>
</dbReference>
<dbReference type="STRING" id="314276.OS145_08617"/>
<dbReference type="InterPro" id="IPR029069">
    <property type="entry name" value="HotDog_dom_sf"/>
</dbReference>
<dbReference type="Gene3D" id="3.10.129.10">
    <property type="entry name" value="Hotdog Thioesterase"/>
    <property type="match status" value="1"/>
</dbReference>
<comment type="caution">
    <text evidence="2">The sequence shown here is derived from an EMBL/GenBank/DDBJ whole genome shotgun (WGS) entry which is preliminary data.</text>
</comment>
<proteinExistence type="predicted"/>
<dbReference type="AlphaFoldDB" id="A0A348WPK6"/>
<evidence type="ECO:0000259" key="1">
    <source>
        <dbReference type="Pfam" id="PF01575"/>
    </source>
</evidence>
<dbReference type="InterPro" id="IPR003965">
    <property type="entry name" value="Fatty_acid_synthase"/>
</dbReference>
<dbReference type="Pfam" id="PF01575">
    <property type="entry name" value="MaoC_dehydratas"/>
    <property type="match status" value="1"/>
</dbReference>
<dbReference type="SUPFAM" id="SSF54637">
    <property type="entry name" value="Thioesterase/thiol ester dehydrase-isomerase"/>
    <property type="match status" value="1"/>
</dbReference>
<dbReference type="GO" id="GO:0004312">
    <property type="term" value="F:fatty acid synthase activity"/>
    <property type="evidence" value="ECO:0007669"/>
    <property type="project" value="InterPro"/>
</dbReference>
<dbReference type="Proteomes" id="UP000262878">
    <property type="component" value="Unassembled WGS sequence"/>
</dbReference>